<dbReference type="InterPro" id="IPR012341">
    <property type="entry name" value="6hp_glycosidase-like_sf"/>
</dbReference>
<feature type="binding site" evidence="9">
    <location>
        <position position="925"/>
    </location>
    <ligand>
        <name>Ca(2+)</name>
        <dbReference type="ChEBI" id="CHEBI:29108"/>
    </ligand>
</feature>
<dbReference type="GO" id="GO:0016020">
    <property type="term" value="C:membrane"/>
    <property type="evidence" value="ECO:0007669"/>
    <property type="project" value="InterPro"/>
</dbReference>
<keyword evidence="9" id="KW-0106">Calcium</keyword>
<dbReference type="PRINTS" id="PR00747">
    <property type="entry name" value="GLYHDRLASE47"/>
</dbReference>
<evidence type="ECO:0000256" key="10">
    <source>
        <dbReference type="RuleBase" id="RU361193"/>
    </source>
</evidence>
<evidence type="ECO:0000256" key="1">
    <source>
        <dbReference type="ARBA" id="ARBA00004240"/>
    </source>
</evidence>
<feature type="compositionally biased region" description="Basic and acidic residues" evidence="11">
    <location>
        <begin position="1809"/>
        <end position="1825"/>
    </location>
</feature>
<feature type="compositionally biased region" description="Basic residues" evidence="11">
    <location>
        <begin position="2363"/>
        <end position="2374"/>
    </location>
</feature>
<feature type="region of interest" description="Disordered" evidence="11">
    <location>
        <begin position="2359"/>
        <end position="2384"/>
    </location>
</feature>
<keyword evidence="10" id="KW-0378">Hydrolase</keyword>
<feature type="region of interest" description="Disordered" evidence="11">
    <location>
        <begin position="529"/>
        <end position="549"/>
    </location>
</feature>
<dbReference type="GO" id="GO:0004571">
    <property type="term" value="F:mannosyl-oligosaccharide 1,2-alpha-mannosidase activity"/>
    <property type="evidence" value="ECO:0007669"/>
    <property type="project" value="InterPro"/>
</dbReference>
<dbReference type="InterPro" id="IPR001965">
    <property type="entry name" value="Znf_PHD"/>
</dbReference>
<feature type="region of interest" description="Disordered" evidence="11">
    <location>
        <begin position="1800"/>
        <end position="1825"/>
    </location>
</feature>
<feature type="active site" evidence="8">
    <location>
        <position position="795"/>
    </location>
</feature>
<comment type="subcellular location">
    <subcellularLocation>
        <location evidence="1">Endoplasmic reticulum</location>
    </subcellularLocation>
</comment>
<evidence type="ECO:0000313" key="14">
    <source>
        <dbReference type="Proteomes" id="UP000266841"/>
    </source>
</evidence>
<dbReference type="GO" id="GO:0044322">
    <property type="term" value="C:endoplasmic reticulum quality control compartment"/>
    <property type="evidence" value="ECO:0007669"/>
    <property type="project" value="GOC"/>
</dbReference>
<evidence type="ECO:0000256" key="8">
    <source>
        <dbReference type="PIRSR" id="PIRSR601382-1"/>
    </source>
</evidence>
<dbReference type="EMBL" id="AGNL01027465">
    <property type="protein sequence ID" value="EJK57663.1"/>
    <property type="molecule type" value="Genomic_DNA"/>
</dbReference>
<evidence type="ECO:0000256" key="2">
    <source>
        <dbReference type="ARBA" id="ARBA00007658"/>
    </source>
</evidence>
<dbReference type="Pfam" id="PF01532">
    <property type="entry name" value="Glyco_hydro_47"/>
    <property type="match status" value="1"/>
</dbReference>
<feature type="region of interest" description="Disordered" evidence="11">
    <location>
        <begin position="2212"/>
        <end position="2240"/>
    </location>
</feature>
<dbReference type="eggNOG" id="KOG1080">
    <property type="taxonomic scope" value="Eukaryota"/>
</dbReference>
<dbReference type="eggNOG" id="KOG2429">
    <property type="taxonomic scope" value="Eukaryota"/>
</dbReference>
<dbReference type="GO" id="GO:0008270">
    <property type="term" value="F:zinc ion binding"/>
    <property type="evidence" value="ECO:0007669"/>
    <property type="project" value="UniProtKB-KW"/>
</dbReference>
<dbReference type="SUPFAM" id="SSF48225">
    <property type="entry name" value="Seven-hairpin glycosidases"/>
    <property type="match status" value="1"/>
</dbReference>
<evidence type="ECO:0000259" key="12">
    <source>
        <dbReference type="SMART" id="SM00249"/>
    </source>
</evidence>
<dbReference type="GO" id="GO:0005975">
    <property type="term" value="P:carbohydrate metabolic process"/>
    <property type="evidence" value="ECO:0007669"/>
    <property type="project" value="InterPro"/>
</dbReference>
<dbReference type="InterPro" id="IPR044674">
    <property type="entry name" value="EDEM1/2/3"/>
</dbReference>
<dbReference type="Proteomes" id="UP000266841">
    <property type="component" value="Unassembled WGS sequence"/>
</dbReference>
<keyword evidence="10" id="KW-0326">Glycosidase</keyword>
<keyword evidence="14" id="KW-1185">Reference proteome</keyword>
<evidence type="ECO:0000256" key="11">
    <source>
        <dbReference type="SAM" id="MobiDB-lite"/>
    </source>
</evidence>
<dbReference type="GO" id="GO:1904380">
    <property type="term" value="P:endoplasmic reticulum mannose trimming"/>
    <property type="evidence" value="ECO:0007669"/>
    <property type="project" value="InterPro"/>
</dbReference>
<proteinExistence type="inferred from homology"/>
<dbReference type="SMART" id="SM00249">
    <property type="entry name" value="PHD"/>
    <property type="match status" value="2"/>
</dbReference>
<comment type="cofactor">
    <cofactor evidence="9">
        <name>Ca(2+)</name>
        <dbReference type="ChEBI" id="CHEBI:29108"/>
    </cofactor>
</comment>
<feature type="region of interest" description="Disordered" evidence="11">
    <location>
        <begin position="1992"/>
        <end position="2018"/>
    </location>
</feature>
<keyword evidence="7" id="KW-0325">Glycoprotein</keyword>
<dbReference type="GO" id="GO:0005509">
    <property type="term" value="F:calcium ion binding"/>
    <property type="evidence" value="ECO:0007669"/>
    <property type="project" value="InterPro"/>
</dbReference>
<comment type="similarity">
    <text evidence="2 10">Belongs to the glycosyl hydrolase 47 family.</text>
</comment>
<gene>
    <name evidence="13" type="ORF">THAOC_22273</name>
</gene>
<dbReference type="PANTHER" id="PTHR45679">
    <property type="entry name" value="ER DEGRADATION-ENHANCING ALPHA-MANNOSIDASE-LIKE PROTEIN 2"/>
    <property type="match status" value="1"/>
</dbReference>
<keyword evidence="5" id="KW-0256">Endoplasmic reticulum</keyword>
<feature type="active site" description="Proton donor" evidence="8">
    <location>
        <position position="774"/>
    </location>
</feature>
<feature type="region of interest" description="Disordered" evidence="11">
    <location>
        <begin position="1152"/>
        <end position="1178"/>
    </location>
</feature>
<comment type="caution">
    <text evidence="13">The sequence shown here is derived from an EMBL/GenBank/DDBJ whole genome shotgun (WGS) entry which is preliminary data.</text>
</comment>
<evidence type="ECO:0000256" key="4">
    <source>
        <dbReference type="ARBA" id="ARBA00022771"/>
    </source>
</evidence>
<accession>K0RV27</accession>
<organism evidence="13 14">
    <name type="scientific">Thalassiosira oceanica</name>
    <name type="common">Marine diatom</name>
    <dbReference type="NCBI Taxonomy" id="159749"/>
    <lineage>
        <taxon>Eukaryota</taxon>
        <taxon>Sar</taxon>
        <taxon>Stramenopiles</taxon>
        <taxon>Ochrophyta</taxon>
        <taxon>Bacillariophyta</taxon>
        <taxon>Coscinodiscophyceae</taxon>
        <taxon>Thalassiosirophycidae</taxon>
        <taxon>Thalassiosirales</taxon>
        <taxon>Thalassiosiraceae</taxon>
        <taxon>Thalassiosira</taxon>
    </lineage>
</organism>
<keyword evidence="4" id="KW-0863">Zinc-finger</keyword>
<dbReference type="PANTHER" id="PTHR45679:SF6">
    <property type="entry name" value="ER DEGRADATION-ENHANCING ALPHA-MANNOSIDASE-LIKE PROTEIN 2"/>
    <property type="match status" value="1"/>
</dbReference>
<dbReference type="Gene3D" id="1.50.10.10">
    <property type="match status" value="1"/>
</dbReference>
<evidence type="ECO:0000256" key="6">
    <source>
        <dbReference type="ARBA" id="ARBA00022833"/>
    </source>
</evidence>
<dbReference type="InterPro" id="IPR001382">
    <property type="entry name" value="Glyco_hydro_47"/>
</dbReference>
<keyword evidence="3 9" id="KW-0479">Metal-binding</keyword>
<evidence type="ECO:0000256" key="7">
    <source>
        <dbReference type="ARBA" id="ARBA00023180"/>
    </source>
</evidence>
<protein>
    <recommendedName>
        <fullName evidence="10">alpha-1,2-Mannosidase</fullName>
        <ecNumber evidence="10">3.2.1.-</ecNumber>
    </recommendedName>
</protein>
<keyword evidence="6" id="KW-0862">Zinc</keyword>
<dbReference type="EC" id="3.2.1.-" evidence="10"/>
<name>K0RV27_THAOC</name>
<dbReference type="Pfam" id="PF13832">
    <property type="entry name" value="zf-HC5HC2H_2"/>
    <property type="match status" value="1"/>
</dbReference>
<dbReference type="CDD" id="cd15571">
    <property type="entry name" value="ePHD"/>
    <property type="match status" value="1"/>
</dbReference>
<feature type="active site" description="Proton donor" evidence="8">
    <location>
        <position position="451"/>
    </location>
</feature>
<feature type="compositionally biased region" description="Polar residues" evidence="11">
    <location>
        <begin position="2222"/>
        <end position="2240"/>
    </location>
</feature>
<dbReference type="OrthoDB" id="8118055at2759"/>
<evidence type="ECO:0000256" key="5">
    <source>
        <dbReference type="ARBA" id="ARBA00022824"/>
    </source>
</evidence>
<dbReference type="Gene3D" id="3.30.40.10">
    <property type="entry name" value="Zinc/RING finger domain, C3HC4 (zinc finger)"/>
    <property type="match status" value="1"/>
</dbReference>
<dbReference type="InterPro" id="IPR036026">
    <property type="entry name" value="Seven-hairpin_glycosidases"/>
</dbReference>
<dbReference type="InterPro" id="IPR013083">
    <property type="entry name" value="Znf_RING/FYVE/PHD"/>
</dbReference>
<evidence type="ECO:0000256" key="3">
    <source>
        <dbReference type="ARBA" id="ARBA00022723"/>
    </source>
</evidence>
<evidence type="ECO:0000256" key="9">
    <source>
        <dbReference type="PIRSR" id="PIRSR601382-2"/>
    </source>
</evidence>
<feature type="domain" description="Zinc finger PHD-type" evidence="12">
    <location>
        <begin position="2309"/>
        <end position="2399"/>
    </location>
</feature>
<dbReference type="Gene3D" id="3.50.30.30">
    <property type="match status" value="1"/>
</dbReference>
<feature type="domain" description="Zinc finger PHD-type" evidence="12">
    <location>
        <begin position="2151"/>
        <end position="2208"/>
    </location>
</feature>
<feature type="region of interest" description="Disordered" evidence="11">
    <location>
        <begin position="1581"/>
        <end position="1612"/>
    </location>
</feature>
<sequence>MLSPEVQEFLRQLHPNQIENSIRAEVLSSTRHKTNRRNSMYNLSVHGHYKRLLDKYSTSQLNATEERLASLDLASCDYYNEGLQLMTSSILEGPAATDESKIFSQFSHWSYRLCLGHSLHQIHYEPLAIAGWDDVSIQEGLSSRDTTMALPKHSIFASDIQMNARTSHSLGTYLSPSTPNYEHIVKLAWDTHVGEDDTMPITGAHMDYYIDGDYCSFTSTSEKQLTQKRQSRIVFDPDCCNQDDAGSMLSQFFNRGGTFQILSTDEPEPCRYVVNACQVCGMGSTQEEPLQNGEMTSPVDPTDMHDLLQNLQQYTPRNDDVLAPGDSYPPMSKSQINSNKEMLKEMFQHSFDSYFYHAFPASELKPLSCTPGKFDLVRVPALTLIDTLDTLVLLRNFTEFARSIERLRYLDSKMKAEFEDLKASKGLDDSHFRDGEEGGLFGVDQNVSLFECTIRVLGGLLSAHQLALAFTVDVVAKNDVWDHDGEILVGYEAVNVTTSLSIDEEIDLGVSAASSGELGEECLSEMDCSLESPSHRSHDQSNPGECANPNKVKINDTAVALAWEYDGILLVLAKDIGDRLKPAFETRTGIPFGTVNLLHGVPENETPVASLAGAGTLTLEFELLSRLTGDATYGNAAKLATRGLWIRRSNELNLYGKHIDSQNGKWRESLSGVGSNSDSFYEYMLKHYILFPEDDDFWVMFLTTYSGVYENSRLGEWYVDVDINSGMSGYVRQVFESLQAFYPGLQILLGEVTPSSKSLNSFFLVREFLGLLPERFNYALWKVESEGARHPLRPELLESCYFLHLASVGLHGSQLGPLTNSTGRPYTSSWLWAADFALHTVNKLSRTPCGFATVLDVSSTTTGSFDITGQLQDDPINEQRRLGIRHQDEMPSYFLSETIKYLYLTFDSDDSILHTDSERDWIFTTEAHPIHTVSMETPLPSSDEDIPTRPTRISEQMLSVRSFLDRVIGMVQNENIEGPIQSGPLHNSTLTDVFKSWELEGQVWAKKTTQSSVRESLDHAEAELGSTSVSSSLFERTELAVSALEATGIYASELSGDNLAHLDFHSYGRGHGRSMKKSCNNIHHPSLRWSNALHGSALEYNVAHVSSLSQLAVKSYVNVEARMKTGLASVAFHGTEVFLQGLDTDLINSCGTKEDPGRSFKKKTQAQRSSSAPLPGSTRYEMGLLGQELLEVSIFSDRGIVGEDTSMTILTVLTVPPYTPPQPLKAVPSRRKESSLSSWRSPVDIKSHFPVDLPEEIENGGDFTSRYVVVSDNNENSFHCEIALQRAIDLSEEMQGRLVDILTVPCSPGFFGQTTLHSLRQTGGTFSIGNLIPPPDDDEIGCKAPNSPPPQLKQVQMVRRGRCSFQEKTANYRNHADAIIVINSKPSELFVMSGDPSQIDDSLPMSVLVSGNDGEDLIRTMTDEKLKGHDVFVTVELKKQNNDLFTKLPYVKGTSDNNIQILCKHNWGINAVAQGDGAINNSWQLECDATALGCLCLKTETPRPSAGHITGRTGTIAQANSSQNVGHGVGEVDHAPSNQLLVLATNTHEGGRLNRRRLAYSVSYPLNKYLRKDSKRIARVSHMDTTDPNSSEVTMAPGDPSPSTADSKKRERIPNDSFVVQILSRLDRKAYREALSEDARCLSENVLVPPNLPWNYKDVKLPQALAKNVARDLDDLPCVTYCDDDLHDSFDSKGPFGFGRYENGQSHANGYLPEEEESSSKLMIGTAAARRAADPGVIELCTQIPMPPTLNVPRGVSDASNVAQNVLARWREKLSQNPQQADKLSHLPFHWKKKAATTTLDIHDESDDGDHGDHGDRRATNEEKREFAASAVRKWQISMKVGGVSTRATVFPLTQQIKPSSREKIPLNTRKVTRPMLCVASLPAEVRSGTSVNLGSYDCGYLDPTTSQSKKAKKEKSSKQVQLGRKRIVWSNMIQGEDNSKPVQHKATFNSLISGTRLEPLRCMRPIEVKVGIRVDGRLLREEALEVVTAQGRKRKHSARQSRNEGGTSRPLVACPESRTDDDIEAALDRHFSTSTFVESMSARNESAQPSIVYLEHPVHQPEINSRELVSTLMKFNQKKKHKGGELVPLAAPGANHSAPPLRFNLPKFACLPLEDGLVRTVCVKAGNLPPLSVHNLLLESAIGKGDSGGKCSVCWGDERSGSGAVKECVECGLLAHIDCCADRGELIRTNETASLVQDEKWICAVCKFGASSSSKPKRNSRVPSRFTQDNESIKSHNSGNSCNFPGPRCYLCPHSGGAMSRLGVGGQWAHEVCKVWSVSDFSEDPEVMGVPSLSNYFPKESGLLESACCALCGSGGTHDNQNNSSKFNCGLVTCAARGCHVRFHPMCALLSSKVGIEDKASKPKSSRTRKTRHSGQSEIQSEEAAKIEADKEFCKKYVLQMVRVTTNGDEKRNYVAPVAPVAFCGLHNPGRAAEFFGRLPGGKLDGISS</sequence>
<reference evidence="13 14" key="1">
    <citation type="journal article" date="2012" name="Genome Biol.">
        <title>Genome and low-iron response of an oceanic diatom adapted to chronic iron limitation.</title>
        <authorList>
            <person name="Lommer M."/>
            <person name="Specht M."/>
            <person name="Roy A.S."/>
            <person name="Kraemer L."/>
            <person name="Andreson R."/>
            <person name="Gutowska M.A."/>
            <person name="Wolf J."/>
            <person name="Bergner S.V."/>
            <person name="Schilhabel M.B."/>
            <person name="Klostermeier U.C."/>
            <person name="Beiko R.G."/>
            <person name="Rosenstiel P."/>
            <person name="Hippler M."/>
            <person name="Laroche J."/>
        </authorList>
    </citation>
    <scope>NUCLEOTIDE SEQUENCE [LARGE SCALE GENOMIC DNA]</scope>
    <source>
        <strain evidence="13 14">CCMP1005</strain>
    </source>
</reference>
<evidence type="ECO:0000313" key="13">
    <source>
        <dbReference type="EMBL" id="EJK57663.1"/>
    </source>
</evidence>
<feature type="active site" evidence="8">
    <location>
        <position position="678"/>
    </location>
</feature>